<evidence type="ECO:0000256" key="11">
    <source>
        <dbReference type="ARBA" id="ARBA00047957"/>
    </source>
</evidence>
<comment type="subcellular location">
    <subcellularLocation>
        <location evidence="2 12">Cytoplasm</location>
    </subcellularLocation>
</comment>
<dbReference type="OrthoDB" id="10047021at2759"/>
<evidence type="ECO:0000256" key="1">
    <source>
        <dbReference type="ARBA" id="ARBA00002778"/>
    </source>
</evidence>
<dbReference type="GO" id="GO:0005737">
    <property type="term" value="C:cytoplasm"/>
    <property type="evidence" value="ECO:0007669"/>
    <property type="project" value="UniProtKB-SubCell"/>
</dbReference>
<sequence>MQGEIKELQGHCLFDQRFLKAWHIERPVFKKHHFEKTLHELVQFPERTSSAILRAEILATETSSDENIPGYTLTHRMHRRILPRRPALDTDMLQDCFFFNSEDSGAMLVVFRPLDLTSIPFYHPKVAALAFHYDELACSIAYEPLSNSFADDRLNRTLRMLLQIIVKHATGHANDYQKRVHHDLIVPRDAFQDANQRLKRTYAARYYQGWIEKTDPGKHVFEDLCITAFLLELWKCQPFAKKHPIRFVDVGCGNGLLVDLLVQEGKLGYGFDLRARKSWSSGLYSPQGQAQLKEMILQPQCFMSEVIRSSHIHDGIFRSDEFLIGNHADELTPWIPVLSALSTVPEGDLPIRDGEEVALMDVPGFLIIPCCMHIFSGAKHSGSVTKGKAEGGGRYAAYVAFLQQVCTALGFVTLQEALRIPSTRNKALVAMQRWLVEDIGVPIAERAHGRHARLLALCKTIIVKHGGADEFLNHTIKLAQSTKVGH</sequence>
<dbReference type="RefSeq" id="XP_040727864.1">
    <property type="nucleotide sequence ID" value="XM_040866060.1"/>
</dbReference>
<name>A0A1Y2FSR1_PROLT</name>
<comment type="caution">
    <text evidence="13">The sequence shown here is derived from an EMBL/GenBank/DDBJ whole genome shotgun (WGS) entry which is preliminary data.</text>
</comment>
<keyword evidence="14" id="KW-1185">Reference proteome</keyword>
<proteinExistence type="inferred from homology"/>
<gene>
    <name evidence="13" type="ORF">BCR37DRAFT_133618</name>
</gene>
<evidence type="ECO:0000256" key="8">
    <source>
        <dbReference type="ARBA" id="ARBA00022679"/>
    </source>
</evidence>
<comment type="function">
    <text evidence="1">Probable adenosyl-L-methionine (AdoMet)-dependent tRNA (uracil-O(2)-)-methyltransferase.</text>
</comment>
<dbReference type="EMBL" id="MCFI01000002">
    <property type="protein sequence ID" value="ORY87008.1"/>
    <property type="molecule type" value="Genomic_DNA"/>
</dbReference>
<keyword evidence="9 12" id="KW-0949">S-adenosyl-L-methionine</keyword>
<dbReference type="EC" id="2.1.1.211" evidence="4 12"/>
<reference evidence="13 14" key="1">
    <citation type="submission" date="2016-07" db="EMBL/GenBank/DDBJ databases">
        <title>Pervasive Adenine N6-methylation of Active Genes in Fungi.</title>
        <authorList>
            <consortium name="DOE Joint Genome Institute"/>
            <person name="Mondo S.J."/>
            <person name="Dannebaum R.O."/>
            <person name="Kuo R.C."/>
            <person name="Labutti K."/>
            <person name="Haridas S."/>
            <person name="Kuo A."/>
            <person name="Salamov A."/>
            <person name="Ahrendt S.R."/>
            <person name="Lipzen A."/>
            <person name="Sullivan W."/>
            <person name="Andreopoulos W.B."/>
            <person name="Clum A."/>
            <person name="Lindquist E."/>
            <person name="Daum C."/>
            <person name="Ramamoorthy G.K."/>
            <person name="Gryganskyi A."/>
            <person name="Culley D."/>
            <person name="Magnuson J.K."/>
            <person name="James T.Y."/>
            <person name="O'Malley M.A."/>
            <person name="Stajich J.E."/>
            <person name="Spatafora J.W."/>
            <person name="Visel A."/>
            <person name="Grigoriev I.V."/>
        </authorList>
    </citation>
    <scope>NUCLEOTIDE SEQUENCE [LARGE SCALE GENOMIC DNA]</scope>
    <source>
        <strain evidence="13 14">12-1054</strain>
    </source>
</reference>
<evidence type="ECO:0000256" key="3">
    <source>
        <dbReference type="ARBA" id="ARBA00009056"/>
    </source>
</evidence>
<comment type="catalytic activity">
    <reaction evidence="11 12">
        <text>uridine(44) in tRNA(Ser) + S-adenosyl-L-methionine = 2'-O-methyluridine(44) in tRNA(Ser) + S-adenosyl-L-homocysteine + H(+)</text>
        <dbReference type="Rhea" id="RHEA:43100"/>
        <dbReference type="Rhea" id="RHEA-COMP:10339"/>
        <dbReference type="Rhea" id="RHEA-COMP:10340"/>
        <dbReference type="ChEBI" id="CHEBI:15378"/>
        <dbReference type="ChEBI" id="CHEBI:57856"/>
        <dbReference type="ChEBI" id="CHEBI:59789"/>
        <dbReference type="ChEBI" id="CHEBI:65315"/>
        <dbReference type="ChEBI" id="CHEBI:74478"/>
        <dbReference type="EC" id="2.1.1.211"/>
    </reaction>
</comment>
<organism evidence="13 14">
    <name type="scientific">Protomyces lactucae-debilis</name>
    <dbReference type="NCBI Taxonomy" id="2754530"/>
    <lineage>
        <taxon>Eukaryota</taxon>
        <taxon>Fungi</taxon>
        <taxon>Dikarya</taxon>
        <taxon>Ascomycota</taxon>
        <taxon>Taphrinomycotina</taxon>
        <taxon>Taphrinomycetes</taxon>
        <taxon>Taphrinales</taxon>
        <taxon>Protomycetaceae</taxon>
        <taxon>Protomyces</taxon>
    </lineage>
</organism>
<accession>A0A1Y2FSR1</accession>
<dbReference type="Pfam" id="PF07757">
    <property type="entry name" value="AdoMet_MTase"/>
    <property type="match status" value="1"/>
</dbReference>
<evidence type="ECO:0000256" key="5">
    <source>
        <dbReference type="ARBA" id="ARBA00017788"/>
    </source>
</evidence>
<dbReference type="InterPro" id="IPR029063">
    <property type="entry name" value="SAM-dependent_MTases_sf"/>
</dbReference>
<comment type="similarity">
    <text evidence="3 12">Belongs to the TRM44 family.</text>
</comment>
<evidence type="ECO:0000256" key="10">
    <source>
        <dbReference type="ARBA" id="ARBA00022694"/>
    </source>
</evidence>
<dbReference type="SUPFAM" id="SSF53335">
    <property type="entry name" value="S-adenosyl-L-methionine-dependent methyltransferases"/>
    <property type="match status" value="1"/>
</dbReference>
<keyword evidence="10 12" id="KW-0819">tRNA processing</keyword>
<dbReference type="STRING" id="56484.A0A1Y2FSR1"/>
<evidence type="ECO:0000313" key="13">
    <source>
        <dbReference type="EMBL" id="ORY87008.1"/>
    </source>
</evidence>
<dbReference type="GeneID" id="63782659"/>
<comment type="function">
    <text evidence="12">Adenosyl-L-methionine (AdoMet)-dependent tRNA (uracil-O(2)-)-methyltransferase.</text>
</comment>
<dbReference type="AlphaFoldDB" id="A0A1Y2FSR1"/>
<keyword evidence="7 12" id="KW-0489">Methyltransferase</keyword>
<evidence type="ECO:0000256" key="7">
    <source>
        <dbReference type="ARBA" id="ARBA00022603"/>
    </source>
</evidence>
<keyword evidence="8 12" id="KW-0808">Transferase</keyword>
<evidence type="ECO:0000256" key="2">
    <source>
        <dbReference type="ARBA" id="ARBA00004496"/>
    </source>
</evidence>
<evidence type="ECO:0000313" key="14">
    <source>
        <dbReference type="Proteomes" id="UP000193685"/>
    </source>
</evidence>
<dbReference type="GO" id="GO:0030488">
    <property type="term" value="P:tRNA methylation"/>
    <property type="evidence" value="ECO:0007669"/>
    <property type="project" value="UniProtKB-UniRule"/>
</dbReference>
<evidence type="ECO:0000256" key="9">
    <source>
        <dbReference type="ARBA" id="ARBA00022691"/>
    </source>
</evidence>
<protein>
    <recommendedName>
        <fullName evidence="5 12">tRNA (uracil-O(2)-)-methyltransferase</fullName>
        <ecNumber evidence="4 12">2.1.1.211</ecNumber>
    </recommendedName>
</protein>
<dbReference type="GO" id="GO:0141101">
    <property type="term" value="F:tRNA(Ser) (uridine(44)-2'-O-)-methyltransferase activity"/>
    <property type="evidence" value="ECO:0007669"/>
    <property type="project" value="UniProtKB-EC"/>
</dbReference>
<dbReference type="PANTHER" id="PTHR21210">
    <property type="entry name" value="TRNA (URACIL-O(2)-)-METHYLTRANSFERASE-RELATED"/>
    <property type="match status" value="1"/>
</dbReference>
<dbReference type="PANTHER" id="PTHR21210:SF0">
    <property type="entry name" value="TRNA (URACIL-O(2)-)-METHYLTRANSFERASE-RELATED"/>
    <property type="match status" value="1"/>
</dbReference>
<dbReference type="Proteomes" id="UP000193685">
    <property type="component" value="Unassembled WGS sequence"/>
</dbReference>
<dbReference type="InterPro" id="IPR011671">
    <property type="entry name" value="tRNA_uracil_MeTrfase"/>
</dbReference>
<keyword evidence="6 12" id="KW-0963">Cytoplasm</keyword>
<evidence type="ECO:0000256" key="6">
    <source>
        <dbReference type="ARBA" id="ARBA00022490"/>
    </source>
</evidence>
<evidence type="ECO:0000256" key="12">
    <source>
        <dbReference type="RuleBase" id="RU368004"/>
    </source>
</evidence>
<evidence type="ECO:0000256" key="4">
    <source>
        <dbReference type="ARBA" id="ARBA00012795"/>
    </source>
</evidence>
<dbReference type="OMA" id="IREPNIN"/>